<feature type="region of interest" description="Disordered" evidence="1">
    <location>
        <begin position="466"/>
        <end position="487"/>
    </location>
</feature>
<evidence type="ECO:0000313" key="2">
    <source>
        <dbReference type="EMBL" id="KAA1132104.1"/>
    </source>
</evidence>
<feature type="compositionally biased region" description="Pro residues" evidence="1">
    <location>
        <begin position="535"/>
        <end position="553"/>
    </location>
</feature>
<feature type="compositionally biased region" description="Pro residues" evidence="1">
    <location>
        <begin position="208"/>
        <end position="221"/>
    </location>
</feature>
<feature type="compositionally biased region" description="Basic residues" evidence="1">
    <location>
        <begin position="155"/>
        <end position="164"/>
    </location>
</feature>
<accession>A0A5B0S617</accession>
<gene>
    <name evidence="2" type="ORF">PGTUg99_037139</name>
</gene>
<evidence type="ECO:0000256" key="1">
    <source>
        <dbReference type="SAM" id="MobiDB-lite"/>
    </source>
</evidence>
<feature type="compositionally biased region" description="Low complexity" evidence="1">
    <location>
        <begin position="194"/>
        <end position="207"/>
    </location>
</feature>
<feature type="region of interest" description="Disordered" evidence="1">
    <location>
        <begin position="1"/>
        <end position="43"/>
    </location>
</feature>
<organism evidence="2 3">
    <name type="scientific">Puccinia graminis f. sp. tritici</name>
    <dbReference type="NCBI Taxonomy" id="56615"/>
    <lineage>
        <taxon>Eukaryota</taxon>
        <taxon>Fungi</taxon>
        <taxon>Dikarya</taxon>
        <taxon>Basidiomycota</taxon>
        <taxon>Pucciniomycotina</taxon>
        <taxon>Pucciniomycetes</taxon>
        <taxon>Pucciniales</taxon>
        <taxon>Pucciniaceae</taxon>
        <taxon>Puccinia</taxon>
    </lineage>
</organism>
<feature type="compositionally biased region" description="Low complexity" evidence="1">
    <location>
        <begin position="466"/>
        <end position="482"/>
    </location>
</feature>
<dbReference type="Proteomes" id="UP000325313">
    <property type="component" value="Unassembled WGS sequence"/>
</dbReference>
<feature type="compositionally biased region" description="Polar residues" evidence="1">
    <location>
        <begin position="390"/>
        <end position="403"/>
    </location>
</feature>
<dbReference type="AlphaFoldDB" id="A0A5B0S617"/>
<feature type="region of interest" description="Disordered" evidence="1">
    <location>
        <begin position="59"/>
        <end position="81"/>
    </location>
</feature>
<evidence type="ECO:0000313" key="3">
    <source>
        <dbReference type="Proteomes" id="UP000325313"/>
    </source>
</evidence>
<protein>
    <submittedName>
        <fullName evidence="2">Uncharacterized protein</fullName>
    </submittedName>
</protein>
<reference evidence="2 3" key="1">
    <citation type="submission" date="2019-05" db="EMBL/GenBank/DDBJ databases">
        <title>Emergence of the Ug99 lineage of the wheat stem rust pathogen through somatic hybridization.</title>
        <authorList>
            <person name="Li F."/>
            <person name="Upadhyaya N.M."/>
            <person name="Sperschneider J."/>
            <person name="Matny O."/>
            <person name="Nguyen-Phuc H."/>
            <person name="Mago R."/>
            <person name="Raley C."/>
            <person name="Miller M.E."/>
            <person name="Silverstein K.A.T."/>
            <person name="Henningsen E."/>
            <person name="Hirsch C.D."/>
            <person name="Visser B."/>
            <person name="Pretorius Z.A."/>
            <person name="Steffenson B.J."/>
            <person name="Schwessinger B."/>
            <person name="Dodds P.N."/>
            <person name="Figueroa M."/>
        </authorList>
    </citation>
    <scope>NUCLEOTIDE SEQUENCE [LARGE SCALE GENOMIC DNA]</scope>
    <source>
        <strain evidence="2 3">Ug99</strain>
    </source>
</reference>
<feature type="compositionally biased region" description="Low complexity" evidence="1">
    <location>
        <begin position="100"/>
        <end position="110"/>
    </location>
</feature>
<feature type="region of interest" description="Disordered" evidence="1">
    <location>
        <begin position="535"/>
        <end position="573"/>
    </location>
</feature>
<feature type="compositionally biased region" description="Low complexity" evidence="1">
    <location>
        <begin position="287"/>
        <end position="297"/>
    </location>
</feature>
<dbReference type="EMBL" id="VDEP01000102">
    <property type="protein sequence ID" value="KAA1132104.1"/>
    <property type="molecule type" value="Genomic_DNA"/>
</dbReference>
<feature type="compositionally biased region" description="Pro residues" evidence="1">
    <location>
        <begin position="129"/>
        <end position="149"/>
    </location>
</feature>
<sequence length="871" mass="95094">MSSAVTPSDSACHPSDACRSRYSSGGSQAGLPPPLPPLVRSEPRFRPSVLPALCSPSAVYTEPRSAVGRDPRRPPMPGFPAPACVASAPRAFRISAASIPHAPNKPAKALAKARSRHHIPPTLKILSPGSPPPQLPSHSPIFPPCPPAPTVKSATLHRSRRRTRANSPNSHGRPQPPKRPRTTTRGNSLDDFVVPDSASVSVASPSPSSRPPSPPPQPPQSSPESPAGSDRMTPRPHESNFLSRPDPRRGSPRRSPRRISDSPVPPSAPAANLQVVPRQPTPERARSPAPVRSPAPADTTIDIEPIVISSGPPTPMDRSPPDSPMRIDPELEGLRPTPPPSVGDAPERTTPDSSPPPRLNFLRTPRPAERGPSEVPGSGHSRAVTPRPVVNNSPFAPTRTNPFPASRHFRHTRPTRTTPPSKNSFPTKTKAYLTLSLRPWSNPLLKASRVGSKRSSAPPFSLLHSAAPSMRPSSPTSATSAAGCLQPSLSRLPRRKWQRSRSRFRLLLVFPLLPPPVPSSSYSAVVAEPLASVAPRPPPPPPLRSHPQIPSPPPRHHHLPLPPRRTRRLKCPSASASSPPLLWHLHHLFFVVRVRHLVERRGTPSVEPLDVSRGRPSPQPSAVQLFQLIATTGELADHPVRAVPSVGEQLAPLRLQTPVVEQHEIALPQRVPESTRAPPVPVANRLRPTLLQPFGRLSDKGLPPQQLLSVSLDEILRRLHLPPVDPKKRQQFDVHRQHRSGTEQQLVRRAARATLSRDAIREQNRWQELLPLPPILAAKFGQRVLQRLMASLDDPCSLRVILRHPTELSSAGLHKLLQPPFELRTAVDCDQTNRTVPREPVLLEKMAHFLRSQLHQRTRLCPSGQVIPGHQ</sequence>
<feature type="compositionally biased region" description="Basic residues" evidence="1">
    <location>
        <begin position="554"/>
        <end position="570"/>
    </location>
</feature>
<proteinExistence type="predicted"/>
<feature type="region of interest" description="Disordered" evidence="1">
    <location>
        <begin position="96"/>
        <end position="427"/>
    </location>
</feature>
<name>A0A5B0S617_PUCGR</name>
<comment type="caution">
    <text evidence="2">The sequence shown here is derived from an EMBL/GenBank/DDBJ whole genome shotgun (WGS) entry which is preliminary data.</text>
</comment>